<proteinExistence type="predicted"/>
<protein>
    <submittedName>
        <fullName evidence="1">Uncharacterized protein</fullName>
    </submittedName>
</protein>
<sequence>MVMKELDLDPTNVAVSLKYTLNEDLPPIRVRNDSNVLSYIMLKDMAREPTKYPLIIDVAEADIDKPSITLPGNPHAVGELCTLQDMASDICEAAIENVGHIYDNESQLFMLQMVERSKNEGSSVIKIF</sequence>
<dbReference type="Proteomes" id="UP000594638">
    <property type="component" value="Unassembled WGS sequence"/>
</dbReference>
<reference evidence="1 2" key="1">
    <citation type="submission" date="2019-12" db="EMBL/GenBank/DDBJ databases">
        <authorList>
            <person name="Alioto T."/>
            <person name="Alioto T."/>
            <person name="Gomez Garrido J."/>
        </authorList>
    </citation>
    <scope>NUCLEOTIDE SEQUENCE [LARGE SCALE GENOMIC DNA]</scope>
</reference>
<comment type="caution">
    <text evidence="1">The sequence shown here is derived from an EMBL/GenBank/DDBJ whole genome shotgun (WGS) entry which is preliminary data.</text>
</comment>
<dbReference type="Gramene" id="OE9A087507T1">
    <property type="protein sequence ID" value="OE9A087507C1"/>
    <property type="gene ID" value="OE9A087507"/>
</dbReference>
<dbReference type="EMBL" id="CACTIH010009360">
    <property type="protein sequence ID" value="CAA3030247.1"/>
    <property type="molecule type" value="Genomic_DNA"/>
</dbReference>
<dbReference type="AlphaFoldDB" id="A0A8S0V9K7"/>
<evidence type="ECO:0000313" key="1">
    <source>
        <dbReference type="EMBL" id="CAA3030247.1"/>
    </source>
</evidence>
<gene>
    <name evidence="1" type="ORF">OLEA9_A087507</name>
</gene>
<organism evidence="1 2">
    <name type="scientific">Olea europaea subsp. europaea</name>
    <dbReference type="NCBI Taxonomy" id="158383"/>
    <lineage>
        <taxon>Eukaryota</taxon>
        <taxon>Viridiplantae</taxon>
        <taxon>Streptophyta</taxon>
        <taxon>Embryophyta</taxon>
        <taxon>Tracheophyta</taxon>
        <taxon>Spermatophyta</taxon>
        <taxon>Magnoliopsida</taxon>
        <taxon>eudicotyledons</taxon>
        <taxon>Gunneridae</taxon>
        <taxon>Pentapetalae</taxon>
        <taxon>asterids</taxon>
        <taxon>lamiids</taxon>
        <taxon>Lamiales</taxon>
        <taxon>Oleaceae</taxon>
        <taxon>Oleeae</taxon>
        <taxon>Olea</taxon>
    </lineage>
</organism>
<name>A0A8S0V9K7_OLEEU</name>
<accession>A0A8S0V9K7</accession>
<evidence type="ECO:0000313" key="2">
    <source>
        <dbReference type="Proteomes" id="UP000594638"/>
    </source>
</evidence>
<keyword evidence="2" id="KW-1185">Reference proteome</keyword>